<evidence type="ECO:0000256" key="1">
    <source>
        <dbReference type="SAM" id="Phobius"/>
    </source>
</evidence>
<reference evidence="3" key="1">
    <citation type="submission" date="2014-03" db="EMBL/GenBank/DDBJ databases">
        <authorList>
            <person name="Aksoy S."/>
            <person name="Warren W."/>
            <person name="Wilson R.K."/>
        </authorList>
    </citation>
    <scope>NUCLEOTIDE SEQUENCE [LARGE SCALE GENOMIC DNA]</scope>
    <source>
        <strain evidence="3">IAEA</strain>
    </source>
</reference>
<keyword evidence="3" id="KW-1185">Reference proteome</keyword>
<evidence type="ECO:0000313" key="2">
    <source>
        <dbReference type="EnsemblMetazoa" id="GBRI006579-PA"/>
    </source>
</evidence>
<evidence type="ECO:0000313" key="3">
    <source>
        <dbReference type="Proteomes" id="UP000091820"/>
    </source>
</evidence>
<accession>A0A1A9W507</accession>
<name>A0A1A9W507_9MUSC</name>
<organism evidence="2 3">
    <name type="scientific">Glossina brevipalpis</name>
    <dbReference type="NCBI Taxonomy" id="37001"/>
    <lineage>
        <taxon>Eukaryota</taxon>
        <taxon>Metazoa</taxon>
        <taxon>Ecdysozoa</taxon>
        <taxon>Arthropoda</taxon>
        <taxon>Hexapoda</taxon>
        <taxon>Insecta</taxon>
        <taxon>Pterygota</taxon>
        <taxon>Neoptera</taxon>
        <taxon>Endopterygota</taxon>
        <taxon>Diptera</taxon>
        <taxon>Brachycera</taxon>
        <taxon>Muscomorpha</taxon>
        <taxon>Hippoboscoidea</taxon>
        <taxon>Glossinidae</taxon>
        <taxon>Glossina</taxon>
    </lineage>
</organism>
<keyword evidence="1" id="KW-1133">Transmembrane helix</keyword>
<keyword evidence="1" id="KW-0812">Transmembrane</keyword>
<proteinExistence type="predicted"/>
<reference evidence="2" key="2">
    <citation type="submission" date="2020-05" db="UniProtKB">
        <authorList>
            <consortium name="EnsemblMetazoa"/>
        </authorList>
    </citation>
    <scope>IDENTIFICATION</scope>
    <source>
        <strain evidence="2">IAEA</strain>
    </source>
</reference>
<protein>
    <submittedName>
        <fullName evidence="2">Uncharacterized protein</fullName>
    </submittedName>
</protein>
<dbReference type="VEuPathDB" id="VectorBase:GBRI006579"/>
<sequence>MSAATCSRLRTTATTNSNLNVVTETTVNLKLGTIRNMPCKLRTGIQKVVYVRFVVAAIIIINVAGVVVVPGDVLLS</sequence>
<keyword evidence="1" id="KW-0472">Membrane</keyword>
<dbReference type="EnsemblMetazoa" id="GBRI006579-RA">
    <property type="protein sequence ID" value="GBRI006579-PA"/>
    <property type="gene ID" value="GBRI006579"/>
</dbReference>
<dbReference type="Proteomes" id="UP000091820">
    <property type="component" value="Unassembled WGS sequence"/>
</dbReference>
<dbReference type="AlphaFoldDB" id="A0A1A9W507"/>
<feature type="transmembrane region" description="Helical" evidence="1">
    <location>
        <begin position="49"/>
        <end position="69"/>
    </location>
</feature>